<evidence type="ECO:0000313" key="2">
    <source>
        <dbReference type="EMBL" id="KAK4200540.1"/>
    </source>
</evidence>
<reference evidence="2" key="1">
    <citation type="journal article" date="2023" name="Mol. Phylogenet. Evol.">
        <title>Genome-scale phylogeny and comparative genomics of the fungal order Sordariales.</title>
        <authorList>
            <person name="Hensen N."/>
            <person name="Bonometti L."/>
            <person name="Westerberg I."/>
            <person name="Brannstrom I.O."/>
            <person name="Guillou S."/>
            <person name="Cros-Aarteil S."/>
            <person name="Calhoun S."/>
            <person name="Haridas S."/>
            <person name="Kuo A."/>
            <person name="Mondo S."/>
            <person name="Pangilinan J."/>
            <person name="Riley R."/>
            <person name="LaButti K."/>
            <person name="Andreopoulos B."/>
            <person name="Lipzen A."/>
            <person name="Chen C."/>
            <person name="Yan M."/>
            <person name="Daum C."/>
            <person name="Ng V."/>
            <person name="Clum A."/>
            <person name="Steindorff A."/>
            <person name="Ohm R.A."/>
            <person name="Martin F."/>
            <person name="Silar P."/>
            <person name="Natvig D.O."/>
            <person name="Lalanne C."/>
            <person name="Gautier V."/>
            <person name="Ament-Velasquez S.L."/>
            <person name="Kruys A."/>
            <person name="Hutchinson M.I."/>
            <person name="Powell A.J."/>
            <person name="Barry K."/>
            <person name="Miller A.N."/>
            <person name="Grigoriev I.V."/>
            <person name="Debuchy R."/>
            <person name="Gladieux P."/>
            <person name="Hiltunen Thoren M."/>
            <person name="Johannesson H."/>
        </authorList>
    </citation>
    <scope>NUCLEOTIDE SEQUENCE</scope>
    <source>
        <strain evidence="2">CBS 315.58</strain>
    </source>
</reference>
<dbReference type="EMBL" id="MU863918">
    <property type="protein sequence ID" value="KAK4200540.1"/>
    <property type="molecule type" value="Genomic_DNA"/>
</dbReference>
<feature type="region of interest" description="Disordered" evidence="1">
    <location>
        <begin position="72"/>
        <end position="95"/>
    </location>
</feature>
<accession>A0AAN6XJP9</accession>
<dbReference type="Proteomes" id="UP001303160">
    <property type="component" value="Unassembled WGS sequence"/>
</dbReference>
<evidence type="ECO:0000256" key="1">
    <source>
        <dbReference type="SAM" id="MobiDB-lite"/>
    </source>
</evidence>
<proteinExistence type="predicted"/>
<sequence length="95" mass="10518">MIILLCITHWPLPILFPPTFTIPHLSQARSGGEQPIAKQAVGYNPSPVLTSGKPQKQGLCLRNVQSVTLPANANYHLPKADPYRSTTDPEHRKPR</sequence>
<name>A0AAN6XJP9_9PEZI</name>
<evidence type="ECO:0000313" key="3">
    <source>
        <dbReference type="Proteomes" id="UP001303160"/>
    </source>
</evidence>
<feature type="compositionally biased region" description="Basic and acidic residues" evidence="1">
    <location>
        <begin position="78"/>
        <end position="95"/>
    </location>
</feature>
<organism evidence="2 3">
    <name type="scientific">Triangularia verruculosa</name>
    <dbReference type="NCBI Taxonomy" id="2587418"/>
    <lineage>
        <taxon>Eukaryota</taxon>
        <taxon>Fungi</taxon>
        <taxon>Dikarya</taxon>
        <taxon>Ascomycota</taxon>
        <taxon>Pezizomycotina</taxon>
        <taxon>Sordariomycetes</taxon>
        <taxon>Sordariomycetidae</taxon>
        <taxon>Sordariales</taxon>
        <taxon>Podosporaceae</taxon>
        <taxon>Triangularia</taxon>
    </lineage>
</organism>
<dbReference type="AlphaFoldDB" id="A0AAN6XJP9"/>
<protein>
    <submittedName>
        <fullName evidence="2">Uncharacterized protein</fullName>
    </submittedName>
</protein>
<keyword evidence="3" id="KW-1185">Reference proteome</keyword>
<reference evidence="2" key="2">
    <citation type="submission" date="2023-05" db="EMBL/GenBank/DDBJ databases">
        <authorList>
            <consortium name="Lawrence Berkeley National Laboratory"/>
            <person name="Steindorff A."/>
            <person name="Hensen N."/>
            <person name="Bonometti L."/>
            <person name="Westerberg I."/>
            <person name="Brannstrom I.O."/>
            <person name="Guillou S."/>
            <person name="Cros-Aarteil S."/>
            <person name="Calhoun S."/>
            <person name="Haridas S."/>
            <person name="Kuo A."/>
            <person name="Mondo S."/>
            <person name="Pangilinan J."/>
            <person name="Riley R."/>
            <person name="Labutti K."/>
            <person name="Andreopoulos B."/>
            <person name="Lipzen A."/>
            <person name="Chen C."/>
            <person name="Yanf M."/>
            <person name="Daum C."/>
            <person name="Ng V."/>
            <person name="Clum A."/>
            <person name="Ohm R."/>
            <person name="Martin F."/>
            <person name="Silar P."/>
            <person name="Natvig D."/>
            <person name="Lalanne C."/>
            <person name="Gautier V."/>
            <person name="Ament-Velasquez S.L."/>
            <person name="Kruys A."/>
            <person name="Hutchinson M.I."/>
            <person name="Powell A.J."/>
            <person name="Barry K."/>
            <person name="Miller A.N."/>
            <person name="Grigoriev I.V."/>
            <person name="Debuchy R."/>
            <person name="Gladieux P."/>
            <person name="Thoren M.H."/>
            <person name="Johannesson H."/>
        </authorList>
    </citation>
    <scope>NUCLEOTIDE SEQUENCE</scope>
    <source>
        <strain evidence="2">CBS 315.58</strain>
    </source>
</reference>
<gene>
    <name evidence="2" type="ORF">QBC40DRAFT_279852</name>
</gene>
<comment type="caution">
    <text evidence="2">The sequence shown here is derived from an EMBL/GenBank/DDBJ whole genome shotgun (WGS) entry which is preliminary data.</text>
</comment>